<dbReference type="OrthoDB" id="668709at2"/>
<organism evidence="1 2">
    <name type="scientific">Pseudozobellia thermophila</name>
    <dbReference type="NCBI Taxonomy" id="192903"/>
    <lineage>
        <taxon>Bacteria</taxon>
        <taxon>Pseudomonadati</taxon>
        <taxon>Bacteroidota</taxon>
        <taxon>Flavobacteriia</taxon>
        <taxon>Flavobacteriales</taxon>
        <taxon>Flavobacteriaceae</taxon>
        <taxon>Pseudozobellia</taxon>
    </lineage>
</organism>
<dbReference type="Gene3D" id="1.10.3680.10">
    <property type="entry name" value="TerB-like"/>
    <property type="match status" value="1"/>
</dbReference>
<proteinExistence type="predicted"/>
<dbReference type="AlphaFoldDB" id="A0A1M6NMP4"/>
<dbReference type="RefSeq" id="WP_072995570.1">
    <property type="nucleotide sequence ID" value="NZ_FQYU01000014.1"/>
</dbReference>
<sequence length="134" mass="15700">MEDTAISEEIKSHFLRLYQIALTDDDFSPLEMKLLYEFASERNISKEQLDEILVAHPGAITIPETVETRIEYLYDLARMIWADEKVTEDEYNTLKKYCRKFEFLEENVVPLADYLIESAKEGKSKEAILQELNN</sequence>
<dbReference type="Proteomes" id="UP000184543">
    <property type="component" value="Unassembled WGS sequence"/>
</dbReference>
<evidence type="ECO:0000313" key="1">
    <source>
        <dbReference type="EMBL" id="SHJ97009.1"/>
    </source>
</evidence>
<accession>A0A1M6NMP4</accession>
<dbReference type="InterPro" id="IPR029024">
    <property type="entry name" value="TerB-like"/>
</dbReference>
<name>A0A1M6NMP4_9FLAO</name>
<keyword evidence="2" id="KW-1185">Reference proteome</keyword>
<dbReference type="SUPFAM" id="SSF158682">
    <property type="entry name" value="TerB-like"/>
    <property type="match status" value="1"/>
</dbReference>
<dbReference type="STRING" id="192903.SAMN04488513_11430"/>
<evidence type="ECO:0008006" key="3">
    <source>
        <dbReference type="Google" id="ProtNLM"/>
    </source>
</evidence>
<gene>
    <name evidence="1" type="ORF">SAMN04488513_11430</name>
</gene>
<dbReference type="EMBL" id="FQYU01000014">
    <property type="protein sequence ID" value="SHJ97009.1"/>
    <property type="molecule type" value="Genomic_DNA"/>
</dbReference>
<reference evidence="2" key="1">
    <citation type="submission" date="2016-11" db="EMBL/GenBank/DDBJ databases">
        <authorList>
            <person name="Varghese N."/>
            <person name="Submissions S."/>
        </authorList>
    </citation>
    <scope>NUCLEOTIDE SEQUENCE [LARGE SCALE GENOMIC DNA]</scope>
    <source>
        <strain evidence="2">DSM 19858</strain>
    </source>
</reference>
<protein>
    <recommendedName>
        <fullName evidence="3">Tellurite resistance protein TerB</fullName>
    </recommendedName>
</protein>
<evidence type="ECO:0000313" key="2">
    <source>
        <dbReference type="Proteomes" id="UP000184543"/>
    </source>
</evidence>